<dbReference type="Gene3D" id="1.10.8.430">
    <property type="entry name" value="Helical domain of apoptotic protease-activating factors"/>
    <property type="match status" value="1"/>
</dbReference>
<dbReference type="SUPFAM" id="SSF52540">
    <property type="entry name" value="P-loop containing nucleoside triphosphate hydrolases"/>
    <property type="match status" value="1"/>
</dbReference>
<evidence type="ECO:0000313" key="1">
    <source>
        <dbReference type="EMBL" id="VFU42735.1"/>
    </source>
</evidence>
<gene>
    <name evidence="1" type="ORF">SVIM_LOCUS259300</name>
</gene>
<proteinExistence type="predicted"/>
<sequence>MNRHKEKIIQEIIKTMLNRLDPIHLQKQLLCNILKQDDANINNQSWFGLGSRAIITTRDEILLLKVDRTYRVEKLERDESFQLFCWHAFRNTKPEKDCVDLSNDIVEHCGGLPLAFERGRWEDVIDKLRRIPNLDIQKKLRISFCTLYNVVQNAFPDIVCFFVGRKKGYVEKVLETLCGYNPEVD</sequence>
<dbReference type="GO" id="GO:0043531">
    <property type="term" value="F:ADP binding"/>
    <property type="evidence" value="ECO:0007669"/>
    <property type="project" value="InterPro"/>
</dbReference>
<name>A0A6N2LNW0_SALVM</name>
<dbReference type="InterPro" id="IPR042197">
    <property type="entry name" value="Apaf_helical"/>
</dbReference>
<dbReference type="PANTHER" id="PTHR11017">
    <property type="entry name" value="LEUCINE-RICH REPEAT-CONTAINING PROTEIN"/>
    <property type="match status" value="1"/>
</dbReference>
<dbReference type="PANTHER" id="PTHR11017:SF271">
    <property type="entry name" value="DISEASE RESISTANCE PROTEIN (TIR-NBS-LRR CLASS) FAMILY"/>
    <property type="match status" value="1"/>
</dbReference>
<dbReference type="InterPro" id="IPR027417">
    <property type="entry name" value="P-loop_NTPase"/>
</dbReference>
<dbReference type="InterPro" id="IPR044974">
    <property type="entry name" value="Disease_R_plants"/>
</dbReference>
<reference evidence="1" key="1">
    <citation type="submission" date="2019-03" db="EMBL/GenBank/DDBJ databases">
        <authorList>
            <person name="Mank J."/>
            <person name="Almeida P."/>
        </authorList>
    </citation>
    <scope>NUCLEOTIDE SEQUENCE</scope>
    <source>
        <strain evidence="1">78183</strain>
    </source>
</reference>
<organism evidence="1">
    <name type="scientific">Salix viminalis</name>
    <name type="common">Common osier</name>
    <name type="synonym">Basket willow</name>
    <dbReference type="NCBI Taxonomy" id="40686"/>
    <lineage>
        <taxon>Eukaryota</taxon>
        <taxon>Viridiplantae</taxon>
        <taxon>Streptophyta</taxon>
        <taxon>Embryophyta</taxon>
        <taxon>Tracheophyta</taxon>
        <taxon>Spermatophyta</taxon>
        <taxon>Magnoliopsida</taxon>
        <taxon>eudicotyledons</taxon>
        <taxon>Gunneridae</taxon>
        <taxon>Pentapetalae</taxon>
        <taxon>rosids</taxon>
        <taxon>fabids</taxon>
        <taxon>Malpighiales</taxon>
        <taxon>Salicaceae</taxon>
        <taxon>Saliceae</taxon>
        <taxon>Salix</taxon>
    </lineage>
</organism>
<dbReference type="EMBL" id="CAADRP010001586">
    <property type="protein sequence ID" value="VFU42735.1"/>
    <property type="molecule type" value="Genomic_DNA"/>
</dbReference>
<protein>
    <submittedName>
        <fullName evidence="1">Uncharacterized protein</fullName>
    </submittedName>
</protein>
<dbReference type="GO" id="GO:0006952">
    <property type="term" value="P:defense response"/>
    <property type="evidence" value="ECO:0007669"/>
    <property type="project" value="InterPro"/>
</dbReference>
<dbReference type="AlphaFoldDB" id="A0A6N2LNW0"/>
<accession>A0A6N2LNW0</accession>